<organism evidence="4 5">
    <name type="scientific">Melghiribacillus thermohalophilus</name>
    <dbReference type="NCBI Taxonomy" id="1324956"/>
    <lineage>
        <taxon>Bacteria</taxon>
        <taxon>Bacillati</taxon>
        <taxon>Bacillota</taxon>
        <taxon>Bacilli</taxon>
        <taxon>Bacillales</taxon>
        <taxon>Bacillaceae</taxon>
        <taxon>Melghiribacillus</taxon>
    </lineage>
</organism>
<dbReference type="Pfam" id="PF02082">
    <property type="entry name" value="Rrf2"/>
    <property type="match status" value="1"/>
</dbReference>
<protein>
    <recommendedName>
        <fullName evidence="3">HTH-type transcriptional regulator NsrR</fullName>
    </recommendedName>
</protein>
<proteinExistence type="predicted"/>
<evidence type="ECO:0000256" key="2">
    <source>
        <dbReference type="ARBA" id="ARBA00034078"/>
    </source>
</evidence>
<evidence type="ECO:0000313" key="5">
    <source>
        <dbReference type="Proteomes" id="UP000294650"/>
    </source>
</evidence>
<dbReference type="PANTHER" id="PTHR33221">
    <property type="entry name" value="WINGED HELIX-TURN-HELIX TRANSCRIPTIONAL REGULATOR, RRF2 FAMILY"/>
    <property type="match status" value="1"/>
</dbReference>
<dbReference type="PANTHER" id="PTHR33221:SF4">
    <property type="entry name" value="HTH-TYPE TRANSCRIPTIONAL REPRESSOR NSRR"/>
    <property type="match status" value="1"/>
</dbReference>
<dbReference type="AlphaFoldDB" id="A0A4V2V0B7"/>
<dbReference type="NCBIfam" id="TIGR00738">
    <property type="entry name" value="rrf2_super"/>
    <property type="match status" value="1"/>
</dbReference>
<accession>A0A4V2V0B7</accession>
<keyword evidence="1" id="KW-0238">DNA-binding</keyword>
<dbReference type="InterPro" id="IPR000944">
    <property type="entry name" value="Tscrpt_reg_Rrf2"/>
</dbReference>
<dbReference type="Proteomes" id="UP000294650">
    <property type="component" value="Unassembled WGS sequence"/>
</dbReference>
<dbReference type="InterPro" id="IPR036390">
    <property type="entry name" value="WH_DNA-bd_sf"/>
</dbReference>
<gene>
    <name evidence="4" type="ORF">EDD68_1382</name>
</gene>
<comment type="caution">
    <text evidence="4">The sequence shown here is derived from an EMBL/GenBank/DDBJ whole genome shotgun (WGS) entry which is preliminary data.</text>
</comment>
<evidence type="ECO:0000313" key="4">
    <source>
        <dbReference type="EMBL" id="TCT15091.1"/>
    </source>
</evidence>
<evidence type="ECO:0000256" key="3">
    <source>
        <dbReference type="ARBA" id="ARBA00040173"/>
    </source>
</evidence>
<reference evidence="4 5" key="1">
    <citation type="submission" date="2019-03" db="EMBL/GenBank/DDBJ databases">
        <title>Genomic Encyclopedia of Type Strains, Phase IV (KMG-IV): sequencing the most valuable type-strain genomes for metagenomic binning, comparative biology and taxonomic classification.</title>
        <authorList>
            <person name="Goeker M."/>
        </authorList>
    </citation>
    <scope>NUCLEOTIDE SEQUENCE [LARGE SCALE GENOMIC DNA]</scope>
    <source>
        <strain evidence="4 5">DSM 25894</strain>
    </source>
</reference>
<dbReference type="InterPro" id="IPR036388">
    <property type="entry name" value="WH-like_DNA-bd_sf"/>
</dbReference>
<dbReference type="PROSITE" id="PS51197">
    <property type="entry name" value="HTH_RRF2_2"/>
    <property type="match status" value="1"/>
</dbReference>
<dbReference type="GO" id="GO:0003700">
    <property type="term" value="F:DNA-binding transcription factor activity"/>
    <property type="evidence" value="ECO:0007669"/>
    <property type="project" value="TreeGrafter"/>
</dbReference>
<dbReference type="EMBL" id="SMAN01000038">
    <property type="protein sequence ID" value="TCT15091.1"/>
    <property type="molecule type" value="Genomic_DNA"/>
</dbReference>
<dbReference type="GO" id="GO:0005829">
    <property type="term" value="C:cytosol"/>
    <property type="evidence" value="ECO:0007669"/>
    <property type="project" value="TreeGrafter"/>
</dbReference>
<dbReference type="InterPro" id="IPR030489">
    <property type="entry name" value="TR_Rrf2-type_CS"/>
</dbReference>
<dbReference type="SUPFAM" id="SSF46785">
    <property type="entry name" value="Winged helix' DNA-binding domain"/>
    <property type="match status" value="1"/>
</dbReference>
<sequence>MFNKMFTKLPVGCFTDILRMCYDYGRIRLAKDRGDGMRLTSFTEYSLRVLLYLGTRPKGQLSSIKEISSIYHISTNHLSKIVYELGKLGLIQTIRGRNGGIRLAKDPEEINIGWVVRQTEEDFHQAACFDESKQGCIISSACRLKSVLSEALNAYLNVLDSYSLQDLLVNQKTLQRLFEQTAQIPRRELTE</sequence>
<evidence type="ECO:0000256" key="1">
    <source>
        <dbReference type="ARBA" id="ARBA00023125"/>
    </source>
</evidence>
<dbReference type="GO" id="GO:0003677">
    <property type="term" value="F:DNA binding"/>
    <property type="evidence" value="ECO:0007669"/>
    <property type="project" value="UniProtKB-KW"/>
</dbReference>
<dbReference type="PROSITE" id="PS01332">
    <property type="entry name" value="HTH_RRF2_1"/>
    <property type="match status" value="1"/>
</dbReference>
<keyword evidence="5" id="KW-1185">Reference proteome</keyword>
<name>A0A4V2V0B7_9BACI</name>
<comment type="cofactor">
    <cofactor evidence="2">
        <name>[2Fe-2S] cluster</name>
        <dbReference type="ChEBI" id="CHEBI:190135"/>
    </cofactor>
</comment>
<dbReference type="Gene3D" id="1.10.10.10">
    <property type="entry name" value="Winged helix-like DNA-binding domain superfamily/Winged helix DNA-binding domain"/>
    <property type="match status" value="1"/>
</dbReference>